<gene>
    <name evidence="2" type="primary">WBGene00304543</name>
</gene>
<reference evidence="3" key="1">
    <citation type="journal article" date="2008" name="Nat. Genet.">
        <title>The Pristionchus pacificus genome provides a unique perspective on nematode lifestyle and parasitism.</title>
        <authorList>
            <person name="Dieterich C."/>
            <person name="Clifton S.W."/>
            <person name="Schuster L.N."/>
            <person name="Chinwalla A."/>
            <person name="Delehaunty K."/>
            <person name="Dinkelacker I."/>
            <person name="Fulton L."/>
            <person name="Fulton R."/>
            <person name="Godfrey J."/>
            <person name="Minx P."/>
            <person name="Mitreva M."/>
            <person name="Roeseler W."/>
            <person name="Tian H."/>
            <person name="Witte H."/>
            <person name="Yang S.P."/>
            <person name="Wilson R.K."/>
            <person name="Sommer R.J."/>
        </authorList>
    </citation>
    <scope>NUCLEOTIDE SEQUENCE [LARGE SCALE GENOMIC DNA]</scope>
    <source>
        <strain evidence="3">PS312</strain>
    </source>
</reference>
<dbReference type="EnsemblMetazoa" id="PPA46764.1">
    <property type="protein sequence ID" value="PPA46764.1"/>
    <property type="gene ID" value="WBGene00304543"/>
</dbReference>
<organism evidence="2 3">
    <name type="scientific">Pristionchus pacificus</name>
    <name type="common">Parasitic nematode worm</name>
    <dbReference type="NCBI Taxonomy" id="54126"/>
    <lineage>
        <taxon>Eukaryota</taxon>
        <taxon>Metazoa</taxon>
        <taxon>Ecdysozoa</taxon>
        <taxon>Nematoda</taxon>
        <taxon>Chromadorea</taxon>
        <taxon>Rhabditida</taxon>
        <taxon>Rhabditina</taxon>
        <taxon>Diplogasteromorpha</taxon>
        <taxon>Diplogasteroidea</taxon>
        <taxon>Neodiplogasteridae</taxon>
        <taxon>Pristionchus</taxon>
    </lineage>
</organism>
<protein>
    <submittedName>
        <fullName evidence="2">Uncharacterized protein</fullName>
    </submittedName>
</protein>
<accession>A0A8R1Z9S8</accession>
<sequence>MLGAQALRTKQKAEQKEKEKRHRERIASVQLEREKMHRMAREDMNDLANEASLLHIRDQSDSVSPRRGSVKHHGRSPSRSEDLTVPHQSTRHRHSIHNVNLLQPAPPKRRSIKLNEGPQRSTSTDYCRVEGKTKESGNRFMRWLGFSSSSNTEKNKEKRRMSTY</sequence>
<evidence type="ECO:0000313" key="3">
    <source>
        <dbReference type="Proteomes" id="UP000005239"/>
    </source>
</evidence>
<dbReference type="AlphaFoldDB" id="A0A8R1Z9S8"/>
<evidence type="ECO:0000256" key="1">
    <source>
        <dbReference type="SAM" id="MobiDB-lite"/>
    </source>
</evidence>
<reference evidence="2" key="2">
    <citation type="submission" date="2022-06" db="UniProtKB">
        <authorList>
            <consortium name="EnsemblMetazoa"/>
        </authorList>
    </citation>
    <scope>IDENTIFICATION</scope>
    <source>
        <strain evidence="2">PS312</strain>
    </source>
</reference>
<feature type="region of interest" description="Disordered" evidence="1">
    <location>
        <begin position="1"/>
        <end position="28"/>
    </location>
</feature>
<dbReference type="Proteomes" id="UP000005239">
    <property type="component" value="Unassembled WGS sequence"/>
</dbReference>
<keyword evidence="3" id="KW-1185">Reference proteome</keyword>
<name>A0A8R1Z9S8_PRIPA</name>
<proteinExistence type="predicted"/>
<evidence type="ECO:0000313" key="2">
    <source>
        <dbReference type="EnsemblMetazoa" id="PPA46764.1"/>
    </source>
</evidence>
<feature type="region of interest" description="Disordered" evidence="1">
    <location>
        <begin position="54"/>
        <end position="134"/>
    </location>
</feature>
<dbReference type="OrthoDB" id="5803449at2759"/>